<evidence type="ECO:0000313" key="1">
    <source>
        <dbReference type="EMBL" id="RUT04117.1"/>
    </source>
</evidence>
<proteinExistence type="predicted"/>
<dbReference type="AlphaFoldDB" id="A0AB37UCB7"/>
<dbReference type="Proteomes" id="UP000282574">
    <property type="component" value="Unassembled WGS sequence"/>
</dbReference>
<accession>A0AB37UCB7</accession>
<name>A0AB37UCB7_9CYAN</name>
<gene>
    <name evidence="1" type="ORF">DSM107010_59220</name>
</gene>
<keyword evidence="2" id="KW-1185">Reference proteome</keyword>
<dbReference type="EMBL" id="RSCK01000092">
    <property type="protein sequence ID" value="RUT04117.1"/>
    <property type="molecule type" value="Genomic_DNA"/>
</dbReference>
<sequence>MNLKTGKMRWQQGTLYLRPADKLQFSPLYEFPEIVGSAEIDYACGLLAVNEKLEQYTKQKQREIKLSVGIGTYLKLLKRGWQLVQ</sequence>
<dbReference type="RefSeq" id="WP_106167653.1">
    <property type="nucleotide sequence ID" value="NZ_JAVKZF010000004.1"/>
</dbReference>
<comment type="caution">
    <text evidence="1">The sequence shown here is derived from an EMBL/GenBank/DDBJ whole genome shotgun (WGS) entry which is preliminary data.</text>
</comment>
<protein>
    <submittedName>
        <fullName evidence="1">Uncharacterized protein</fullName>
    </submittedName>
</protein>
<evidence type="ECO:0000313" key="2">
    <source>
        <dbReference type="Proteomes" id="UP000282574"/>
    </source>
</evidence>
<organism evidence="1 2">
    <name type="scientific">Chroococcidiopsis cubana SAG 39.79</name>
    <dbReference type="NCBI Taxonomy" id="388085"/>
    <lineage>
        <taxon>Bacteria</taxon>
        <taxon>Bacillati</taxon>
        <taxon>Cyanobacteriota</taxon>
        <taxon>Cyanophyceae</taxon>
        <taxon>Chroococcidiopsidales</taxon>
        <taxon>Chroococcidiopsidaceae</taxon>
        <taxon>Chroococcidiopsis</taxon>
    </lineage>
</organism>
<reference evidence="1 2" key="1">
    <citation type="journal article" date="2019" name="Genome Biol. Evol.">
        <title>Day and night: Metabolic profiles and evolutionary relationships of six axenic non-marine cyanobacteria.</title>
        <authorList>
            <person name="Will S.E."/>
            <person name="Henke P."/>
            <person name="Boedeker C."/>
            <person name="Huang S."/>
            <person name="Brinkmann H."/>
            <person name="Rohde M."/>
            <person name="Jarek M."/>
            <person name="Friedl T."/>
            <person name="Seufert S."/>
            <person name="Schumacher M."/>
            <person name="Overmann J."/>
            <person name="Neumann-Schaal M."/>
            <person name="Petersen J."/>
        </authorList>
    </citation>
    <scope>NUCLEOTIDE SEQUENCE [LARGE SCALE GENOMIC DNA]</scope>
    <source>
        <strain evidence="1 2">SAG 39.79</strain>
    </source>
</reference>